<evidence type="ECO:0000313" key="2">
    <source>
        <dbReference type="EMBL" id="KAF5398927.1"/>
    </source>
</evidence>
<feature type="transmembrane region" description="Helical" evidence="1">
    <location>
        <begin position="7"/>
        <end position="25"/>
    </location>
</feature>
<gene>
    <name evidence="2" type="ORF">PHET_07135</name>
</gene>
<accession>A0A8J4SMR5</accession>
<keyword evidence="1" id="KW-0812">Transmembrane</keyword>
<keyword evidence="1" id="KW-1133">Transmembrane helix</keyword>
<proteinExistence type="predicted"/>
<keyword evidence="3" id="KW-1185">Reference proteome</keyword>
<dbReference type="AlphaFoldDB" id="A0A8J4SMR5"/>
<reference evidence="2" key="1">
    <citation type="submission" date="2019-05" db="EMBL/GenBank/DDBJ databases">
        <title>Annotation for the trematode Paragonimus heterotremus.</title>
        <authorList>
            <person name="Choi Y.-J."/>
        </authorList>
    </citation>
    <scope>NUCLEOTIDE SEQUENCE</scope>
    <source>
        <strain evidence="2">LC</strain>
    </source>
</reference>
<organism evidence="2 3">
    <name type="scientific">Paragonimus heterotremus</name>
    <dbReference type="NCBI Taxonomy" id="100268"/>
    <lineage>
        <taxon>Eukaryota</taxon>
        <taxon>Metazoa</taxon>
        <taxon>Spiralia</taxon>
        <taxon>Lophotrochozoa</taxon>
        <taxon>Platyhelminthes</taxon>
        <taxon>Trematoda</taxon>
        <taxon>Digenea</taxon>
        <taxon>Plagiorchiida</taxon>
        <taxon>Troglotremata</taxon>
        <taxon>Troglotrematidae</taxon>
        <taxon>Paragonimus</taxon>
    </lineage>
</organism>
<dbReference type="Proteomes" id="UP000748531">
    <property type="component" value="Unassembled WGS sequence"/>
</dbReference>
<evidence type="ECO:0008006" key="4">
    <source>
        <dbReference type="Google" id="ProtNLM"/>
    </source>
</evidence>
<protein>
    <recommendedName>
        <fullName evidence="4">Neutral sphingomyelinase</fullName>
    </recommendedName>
</protein>
<keyword evidence="1" id="KW-0472">Membrane</keyword>
<evidence type="ECO:0000313" key="3">
    <source>
        <dbReference type="Proteomes" id="UP000748531"/>
    </source>
</evidence>
<sequence length="149" mass="16054">MIELRRLGTILLGLAIGLVAVGLATSYWRCGNLFEGCQRYGSKDVVIAIIALLLVGLICLSIVFLLDLIGLCSDVFVVSAGYLTARFILLYLGTACLLIGVLVYTGKLGHEWSYFLTVVGCVFAMQIAILAIMSSRCVTGSQRVVVRTT</sequence>
<evidence type="ECO:0000256" key="1">
    <source>
        <dbReference type="SAM" id="Phobius"/>
    </source>
</evidence>
<dbReference type="OrthoDB" id="6244800at2759"/>
<dbReference type="EMBL" id="LUCH01004515">
    <property type="protein sequence ID" value="KAF5398927.1"/>
    <property type="molecule type" value="Genomic_DNA"/>
</dbReference>
<feature type="transmembrane region" description="Helical" evidence="1">
    <location>
        <begin position="112"/>
        <end position="133"/>
    </location>
</feature>
<name>A0A8J4SMR5_9TREM</name>
<feature type="transmembrane region" description="Helical" evidence="1">
    <location>
        <begin position="45"/>
        <end position="66"/>
    </location>
</feature>
<comment type="caution">
    <text evidence="2">The sequence shown here is derived from an EMBL/GenBank/DDBJ whole genome shotgun (WGS) entry which is preliminary data.</text>
</comment>
<feature type="transmembrane region" description="Helical" evidence="1">
    <location>
        <begin position="87"/>
        <end position="106"/>
    </location>
</feature>